<dbReference type="RefSeq" id="WP_089663308.1">
    <property type="nucleotide sequence ID" value="NZ_LT629745.1"/>
</dbReference>
<proteinExistence type="predicted"/>
<organism evidence="1 2">
    <name type="scientific">Christiangramia echinicola</name>
    <dbReference type="NCBI Taxonomy" id="279359"/>
    <lineage>
        <taxon>Bacteria</taxon>
        <taxon>Pseudomonadati</taxon>
        <taxon>Bacteroidota</taxon>
        <taxon>Flavobacteriia</taxon>
        <taxon>Flavobacteriales</taxon>
        <taxon>Flavobacteriaceae</taxon>
        <taxon>Christiangramia</taxon>
    </lineage>
</organism>
<reference evidence="1 2" key="1">
    <citation type="submission" date="2016-10" db="EMBL/GenBank/DDBJ databases">
        <authorList>
            <person name="Varghese N."/>
            <person name="Submissions S."/>
        </authorList>
    </citation>
    <scope>NUCLEOTIDE SEQUENCE [LARGE SCALE GENOMIC DNA]</scope>
    <source>
        <strain evidence="1 2">Mar_2010_102</strain>
    </source>
</reference>
<keyword evidence="2" id="KW-1185">Reference proteome</keyword>
<evidence type="ECO:0000313" key="1">
    <source>
        <dbReference type="EMBL" id="SDS28470.1"/>
    </source>
</evidence>
<gene>
    <name evidence="1" type="ORF">SAMN04488552_2685</name>
</gene>
<dbReference type="EMBL" id="LT629745">
    <property type="protein sequence ID" value="SDS28470.1"/>
    <property type="molecule type" value="Genomic_DNA"/>
</dbReference>
<name>A0A1H1QYH5_9FLAO</name>
<dbReference type="AlphaFoldDB" id="A0A1H1QYH5"/>
<accession>A0A1H1QYH5</accession>
<dbReference type="Proteomes" id="UP000198858">
    <property type="component" value="Chromosome I"/>
</dbReference>
<evidence type="ECO:0000313" key="2">
    <source>
        <dbReference type="Proteomes" id="UP000198858"/>
    </source>
</evidence>
<sequence>MKISGFLLLAFIGSISYSQNGDQTTINFLNEIYKMEVKSKMSPDSYGGSPYLPKDFEERKLISNGREAPGFIRYNVLANQIELKVNQEDSTIITLPSNQFNSFVIDDVEYSWKNLKTEDGWKNGFFIKYYEGDDLKFYGYPELFKKEAVKSLGFVEGKPAHYRVDIKYYLSRNKSEFNSIKIKNKDFKKSLNLDGNAKVYLDDHKLKKVSDVIKFLEWYEVN</sequence>
<dbReference type="STRING" id="1250231.SAMN04488552_2685"/>
<protein>
    <submittedName>
        <fullName evidence="1">Uncharacterized protein</fullName>
    </submittedName>
</protein>